<organism evidence="4 5">
    <name type="scientific">Angustibacter luteus</name>
    <dbReference type="NCBI Taxonomy" id="658456"/>
    <lineage>
        <taxon>Bacteria</taxon>
        <taxon>Bacillati</taxon>
        <taxon>Actinomycetota</taxon>
        <taxon>Actinomycetes</taxon>
        <taxon>Kineosporiales</taxon>
        <taxon>Kineosporiaceae</taxon>
    </lineage>
</organism>
<feature type="compositionally biased region" description="Polar residues" evidence="1">
    <location>
        <begin position="389"/>
        <end position="398"/>
    </location>
</feature>
<dbReference type="PANTHER" id="PTHR33371:SF16">
    <property type="entry name" value="MCE-FAMILY PROTEIN MCE3F"/>
    <property type="match status" value="1"/>
</dbReference>
<evidence type="ECO:0000259" key="2">
    <source>
        <dbReference type="Pfam" id="PF02470"/>
    </source>
</evidence>
<dbReference type="RefSeq" id="WP_345715428.1">
    <property type="nucleotide sequence ID" value="NZ_BAABFP010000002.1"/>
</dbReference>
<dbReference type="PANTHER" id="PTHR33371">
    <property type="entry name" value="INTERMEMBRANE PHOSPHOLIPID TRANSPORT SYSTEM BINDING PROTEIN MLAD-RELATED"/>
    <property type="match status" value="1"/>
</dbReference>
<reference evidence="5" key="1">
    <citation type="journal article" date="2019" name="Int. J. Syst. Evol. Microbiol.">
        <title>The Global Catalogue of Microorganisms (GCM) 10K type strain sequencing project: providing services to taxonomists for standard genome sequencing and annotation.</title>
        <authorList>
            <consortium name="The Broad Institute Genomics Platform"/>
            <consortium name="The Broad Institute Genome Sequencing Center for Infectious Disease"/>
            <person name="Wu L."/>
            <person name="Ma J."/>
        </authorList>
    </citation>
    <scope>NUCLEOTIDE SEQUENCE [LARGE SCALE GENOMIC DNA]</scope>
    <source>
        <strain evidence="5">KACC 14249</strain>
    </source>
</reference>
<keyword evidence="5" id="KW-1185">Reference proteome</keyword>
<dbReference type="Proteomes" id="UP001596189">
    <property type="component" value="Unassembled WGS sequence"/>
</dbReference>
<comment type="caution">
    <text evidence="4">The sequence shown here is derived from an EMBL/GenBank/DDBJ whole genome shotgun (WGS) entry which is preliminary data.</text>
</comment>
<name>A0ABW1JFU2_9ACTN</name>
<dbReference type="Pfam" id="PF02470">
    <property type="entry name" value="MlaD"/>
    <property type="match status" value="1"/>
</dbReference>
<dbReference type="InterPro" id="IPR024516">
    <property type="entry name" value="Mce_C"/>
</dbReference>
<dbReference type="InterPro" id="IPR003399">
    <property type="entry name" value="Mce/MlaD"/>
</dbReference>
<feature type="domain" description="Mce/MlaD" evidence="2">
    <location>
        <begin position="39"/>
        <end position="113"/>
    </location>
</feature>
<sequence>MVTRGVRIQLVAFLALALVAVSVLSARYVGLFDRVAGGSYVVTADFGDSGGIFTGAEVTYRGVTVGKVDRLRLTDGGVLVDLRMRRGSQVPRDTLAVVENRSAVGEQYVDLQPRTSARPYLTGGSRIARDDTRTPTRVDTVLLDVDRLVRSVDRDDLSTTVDELGRTFADGGTDLQRLIDAGDALTRSASEALPETTRLIQDGKPVLDTQKASGSDIRAFAADLDDLSGQLRTSDSDLRTVLDRGVVASQQVDALLRENRTNLGALLTNLVTVGQVTVTRTKGLRQMFITYPDVVRGGYTVVPGDGTAHFGLQLNVDNPPSCTQGYGGTKRTDPQQTTGLPPLNTGVRCTLPRGSSSSVRGAQNAPRPGSAPASSVPFGAAGPGPADSTDPTVHTSVAPQGADSFAWMLIGDQS</sequence>
<evidence type="ECO:0000313" key="5">
    <source>
        <dbReference type="Proteomes" id="UP001596189"/>
    </source>
</evidence>
<evidence type="ECO:0000313" key="4">
    <source>
        <dbReference type="EMBL" id="MFC6007890.1"/>
    </source>
</evidence>
<feature type="region of interest" description="Disordered" evidence="1">
    <location>
        <begin position="318"/>
        <end position="403"/>
    </location>
</feature>
<dbReference type="NCBIfam" id="TIGR00996">
    <property type="entry name" value="Mtu_fam_mce"/>
    <property type="match status" value="1"/>
</dbReference>
<dbReference type="InterPro" id="IPR052336">
    <property type="entry name" value="MlaD_Phospholipid_Transporter"/>
</dbReference>
<proteinExistence type="predicted"/>
<dbReference type="EMBL" id="JBHSRD010000004">
    <property type="protein sequence ID" value="MFC6007890.1"/>
    <property type="molecule type" value="Genomic_DNA"/>
</dbReference>
<evidence type="ECO:0000259" key="3">
    <source>
        <dbReference type="Pfam" id="PF11887"/>
    </source>
</evidence>
<accession>A0ABW1JFU2</accession>
<evidence type="ECO:0000256" key="1">
    <source>
        <dbReference type="SAM" id="MobiDB-lite"/>
    </source>
</evidence>
<dbReference type="InterPro" id="IPR005693">
    <property type="entry name" value="Mce"/>
</dbReference>
<gene>
    <name evidence="4" type="ORF">ACFQDO_12210</name>
</gene>
<feature type="domain" description="Mammalian cell entry C-terminal" evidence="3">
    <location>
        <begin position="121"/>
        <end position="306"/>
    </location>
</feature>
<protein>
    <submittedName>
        <fullName evidence="4">MCE family protein</fullName>
    </submittedName>
</protein>
<dbReference type="Pfam" id="PF11887">
    <property type="entry name" value="Mce4_CUP1"/>
    <property type="match status" value="1"/>
</dbReference>